<dbReference type="Proteomes" id="UP001054945">
    <property type="component" value="Unassembled WGS sequence"/>
</dbReference>
<organism evidence="1 2">
    <name type="scientific">Caerostris extrusa</name>
    <name type="common">Bark spider</name>
    <name type="synonym">Caerostris bankana</name>
    <dbReference type="NCBI Taxonomy" id="172846"/>
    <lineage>
        <taxon>Eukaryota</taxon>
        <taxon>Metazoa</taxon>
        <taxon>Ecdysozoa</taxon>
        <taxon>Arthropoda</taxon>
        <taxon>Chelicerata</taxon>
        <taxon>Arachnida</taxon>
        <taxon>Araneae</taxon>
        <taxon>Araneomorphae</taxon>
        <taxon>Entelegynae</taxon>
        <taxon>Araneoidea</taxon>
        <taxon>Araneidae</taxon>
        <taxon>Caerostris</taxon>
    </lineage>
</organism>
<sequence>MIYLNPGRRDLTEPLSLPLRILVGNCAHKSGIYVRGRNNETPGCGNSPGEYIKLAQKPVICHGPHPLSRMRTGHSTRGR</sequence>
<accession>A0AAV4RMJ9</accession>
<comment type="caution">
    <text evidence="1">The sequence shown here is derived from an EMBL/GenBank/DDBJ whole genome shotgun (WGS) entry which is preliminary data.</text>
</comment>
<reference evidence="1 2" key="1">
    <citation type="submission" date="2021-06" db="EMBL/GenBank/DDBJ databases">
        <title>Caerostris extrusa draft genome.</title>
        <authorList>
            <person name="Kono N."/>
            <person name="Arakawa K."/>
        </authorList>
    </citation>
    <scope>NUCLEOTIDE SEQUENCE [LARGE SCALE GENOMIC DNA]</scope>
</reference>
<keyword evidence="2" id="KW-1185">Reference proteome</keyword>
<gene>
    <name evidence="1" type="ORF">CEXT_237651</name>
</gene>
<dbReference type="AlphaFoldDB" id="A0AAV4RMJ9"/>
<name>A0AAV4RMJ9_CAEEX</name>
<proteinExistence type="predicted"/>
<evidence type="ECO:0000313" key="1">
    <source>
        <dbReference type="EMBL" id="GIY22939.1"/>
    </source>
</evidence>
<protein>
    <submittedName>
        <fullName evidence="1">Uncharacterized protein</fullName>
    </submittedName>
</protein>
<dbReference type="EMBL" id="BPLR01008221">
    <property type="protein sequence ID" value="GIY22939.1"/>
    <property type="molecule type" value="Genomic_DNA"/>
</dbReference>
<evidence type="ECO:0000313" key="2">
    <source>
        <dbReference type="Proteomes" id="UP001054945"/>
    </source>
</evidence>